<dbReference type="InterPro" id="IPR001452">
    <property type="entry name" value="SH3_domain"/>
</dbReference>
<dbReference type="AlphaFoldDB" id="A0A8R1I7B0"/>
<dbReference type="Pfam" id="PF00018">
    <property type="entry name" value="SH3_1"/>
    <property type="match status" value="1"/>
</dbReference>
<organism evidence="4 5">
    <name type="scientific">Caenorhabditis japonica</name>
    <dbReference type="NCBI Taxonomy" id="281687"/>
    <lineage>
        <taxon>Eukaryota</taxon>
        <taxon>Metazoa</taxon>
        <taxon>Ecdysozoa</taxon>
        <taxon>Nematoda</taxon>
        <taxon>Chromadorea</taxon>
        <taxon>Rhabditida</taxon>
        <taxon>Rhabditina</taxon>
        <taxon>Rhabditomorpha</taxon>
        <taxon>Rhabditoidea</taxon>
        <taxon>Rhabditidae</taxon>
        <taxon>Peloderinae</taxon>
        <taxon>Caenorhabditis</taxon>
    </lineage>
</organism>
<protein>
    <submittedName>
        <fullName evidence="4">SH3 domain-containing protein</fullName>
    </submittedName>
</protein>
<dbReference type="Proteomes" id="UP000005237">
    <property type="component" value="Unassembled WGS sequence"/>
</dbReference>
<evidence type="ECO:0000259" key="3">
    <source>
        <dbReference type="PROSITE" id="PS50002"/>
    </source>
</evidence>
<keyword evidence="1 2" id="KW-0728">SH3 domain</keyword>
<dbReference type="PROSITE" id="PS50002">
    <property type="entry name" value="SH3"/>
    <property type="match status" value="1"/>
</dbReference>
<reference evidence="5" key="1">
    <citation type="submission" date="2010-08" db="EMBL/GenBank/DDBJ databases">
        <authorList>
            <consortium name="Caenorhabditis japonica Sequencing Consortium"/>
            <person name="Wilson R.K."/>
        </authorList>
    </citation>
    <scope>NUCLEOTIDE SEQUENCE [LARGE SCALE GENOMIC DNA]</scope>
    <source>
        <strain evidence="5">DF5081</strain>
    </source>
</reference>
<dbReference type="EnsemblMetazoa" id="CJA19003.1">
    <property type="protein sequence ID" value="CJA19003.1"/>
    <property type="gene ID" value="WBGene00138209"/>
</dbReference>
<proteinExistence type="predicted"/>
<sequence>MKSASNEFTFYSNLPPEPPPLPAQTLEIDGHKYVLNQHFKNIQIVSHRYAPLIPMSVDEQEVPTEISPSMAANIPQLVHDQLTNGFLPAAKNVGQAGMHLLKTYYMFQEALSNYCDATHKLIKSADTAGHKSKNEATELSKIFKEFVQGVNAHQKIIVEFDTLAHKVHDYSSKDKEKIKAEFTEYKKEEKKILKRKSGETEKDIAAFYRKAAFDWSRQQELRYKFFNDKLHSWINGYVELGKLFQTETDTGAENLVVGAVVSQNLNAELHEVNSEEENSKHWHDELHDQAALVTEKKHVHVEVVSPPELSDNRSNSTSSVATTLEDLPSGRRFTNEATGVTLVSNNRRNSIEIVPIPPQALKPVIQPTQTLPAAVPRFENHTSQLHSTVPAPAPASAPAPISNIRHDENAYIARHQKVVANQVPEQPNNSAPGGVRRAGNTIPGAVNVFGFANQADIQPKVRYTPVVQNGSSYQVVTSDHIRVGRVVDNPVTEEEMNAKKFHVEANYLPMAAPSHQAQHHSHQGSSDISVPSFFTPSQYGSILIVNDDFNASSGEQMTVNRGDKVVLLKCGSRGWVFVRDSISNRTGWVPEPYVNP</sequence>
<evidence type="ECO:0000256" key="1">
    <source>
        <dbReference type="ARBA" id="ARBA00022443"/>
    </source>
</evidence>
<evidence type="ECO:0000313" key="4">
    <source>
        <dbReference type="EnsemblMetazoa" id="CJA19003.1"/>
    </source>
</evidence>
<dbReference type="InterPro" id="IPR036028">
    <property type="entry name" value="SH3-like_dom_sf"/>
</dbReference>
<keyword evidence="5" id="KW-1185">Reference proteome</keyword>
<dbReference type="Gene3D" id="2.30.30.40">
    <property type="entry name" value="SH3 Domains"/>
    <property type="match status" value="1"/>
</dbReference>
<feature type="domain" description="SH3" evidence="3">
    <location>
        <begin position="538"/>
        <end position="596"/>
    </location>
</feature>
<dbReference type="SUPFAM" id="SSF50044">
    <property type="entry name" value="SH3-domain"/>
    <property type="match status" value="1"/>
</dbReference>
<evidence type="ECO:0000313" key="5">
    <source>
        <dbReference type="Proteomes" id="UP000005237"/>
    </source>
</evidence>
<dbReference type="SMART" id="SM00326">
    <property type="entry name" value="SH3"/>
    <property type="match status" value="1"/>
</dbReference>
<reference evidence="4" key="2">
    <citation type="submission" date="2022-06" db="UniProtKB">
        <authorList>
            <consortium name="EnsemblMetazoa"/>
        </authorList>
    </citation>
    <scope>IDENTIFICATION</scope>
    <source>
        <strain evidence="4">DF5081</strain>
    </source>
</reference>
<name>A0A8R1I7B0_CAEJA</name>
<evidence type="ECO:0000256" key="2">
    <source>
        <dbReference type="PROSITE-ProRule" id="PRU00192"/>
    </source>
</evidence>
<accession>A0A8R1I7B0</accession>